<accession>A0A2A4B621</accession>
<dbReference type="InterPro" id="IPR032710">
    <property type="entry name" value="NTF2-like_dom_sf"/>
</dbReference>
<sequence>MELTEEERRSIEWDCTRLVSLYATLNDEGRWAEVAALYAEDGVMTRPTAPDVPIEGRAAVLASFEGRPPRVTRHICSNIVIDVEDADHASGASVMLLFTAFGPPLVGNFDDRFVRTGEGWRFAERRGSLTFAPS</sequence>
<dbReference type="AlphaFoldDB" id="A0A2A4B621"/>
<reference evidence="2 3" key="1">
    <citation type="submission" date="2017-09" db="EMBL/GenBank/DDBJ databases">
        <title>Sphingomonas spermidinifaciens 9NM-10, whole genome shotgun sequence.</title>
        <authorList>
            <person name="Feng G."/>
            <person name="Zhu H."/>
        </authorList>
    </citation>
    <scope>NUCLEOTIDE SEQUENCE [LARGE SCALE GENOMIC DNA]</scope>
    <source>
        <strain evidence="2 3">9NM-10</strain>
    </source>
</reference>
<dbReference type="EMBL" id="NWMW01000001">
    <property type="protein sequence ID" value="PCD03239.1"/>
    <property type="molecule type" value="Genomic_DNA"/>
</dbReference>
<dbReference type="RefSeq" id="WP_096341638.1">
    <property type="nucleotide sequence ID" value="NZ_NWMW01000001.1"/>
</dbReference>
<protein>
    <recommendedName>
        <fullName evidence="1">SnoaL-like domain-containing protein</fullName>
    </recommendedName>
</protein>
<gene>
    <name evidence="2" type="ORF">COC42_02140</name>
</gene>
<organism evidence="2 3">
    <name type="scientific">Sphingomonas spermidinifaciens</name>
    <dbReference type="NCBI Taxonomy" id="1141889"/>
    <lineage>
        <taxon>Bacteria</taxon>
        <taxon>Pseudomonadati</taxon>
        <taxon>Pseudomonadota</taxon>
        <taxon>Alphaproteobacteria</taxon>
        <taxon>Sphingomonadales</taxon>
        <taxon>Sphingomonadaceae</taxon>
        <taxon>Sphingomonas</taxon>
    </lineage>
</organism>
<dbReference type="OrthoDB" id="981191at2"/>
<keyword evidence="3" id="KW-1185">Reference proteome</keyword>
<dbReference type="Proteomes" id="UP000218366">
    <property type="component" value="Unassembled WGS sequence"/>
</dbReference>
<comment type="caution">
    <text evidence="2">The sequence shown here is derived from an EMBL/GenBank/DDBJ whole genome shotgun (WGS) entry which is preliminary data.</text>
</comment>
<dbReference type="Pfam" id="PF13577">
    <property type="entry name" value="SnoaL_4"/>
    <property type="match status" value="1"/>
</dbReference>
<dbReference type="Gene3D" id="3.10.450.50">
    <property type="match status" value="1"/>
</dbReference>
<feature type="domain" description="SnoaL-like" evidence="1">
    <location>
        <begin position="12"/>
        <end position="126"/>
    </location>
</feature>
<evidence type="ECO:0000313" key="3">
    <source>
        <dbReference type="Proteomes" id="UP000218366"/>
    </source>
</evidence>
<evidence type="ECO:0000313" key="2">
    <source>
        <dbReference type="EMBL" id="PCD03239.1"/>
    </source>
</evidence>
<evidence type="ECO:0000259" key="1">
    <source>
        <dbReference type="Pfam" id="PF13577"/>
    </source>
</evidence>
<dbReference type="SUPFAM" id="SSF54427">
    <property type="entry name" value="NTF2-like"/>
    <property type="match status" value="1"/>
</dbReference>
<dbReference type="InterPro" id="IPR037401">
    <property type="entry name" value="SnoaL-like"/>
</dbReference>
<dbReference type="CDD" id="cd00531">
    <property type="entry name" value="NTF2_like"/>
    <property type="match status" value="1"/>
</dbReference>
<proteinExistence type="predicted"/>
<name>A0A2A4B621_9SPHN</name>